<protein>
    <submittedName>
        <fullName evidence="2">Uncharacterized protein</fullName>
    </submittedName>
</protein>
<name>A0A6A5Y9B4_9PLEO</name>
<dbReference type="GeneID" id="54288964"/>
<evidence type="ECO:0000256" key="1">
    <source>
        <dbReference type="SAM" id="SignalP"/>
    </source>
</evidence>
<reference evidence="2" key="1">
    <citation type="journal article" date="2020" name="Stud. Mycol.">
        <title>101 Dothideomycetes genomes: a test case for predicting lifestyles and emergence of pathogens.</title>
        <authorList>
            <person name="Haridas S."/>
            <person name="Albert R."/>
            <person name="Binder M."/>
            <person name="Bloem J."/>
            <person name="Labutti K."/>
            <person name="Salamov A."/>
            <person name="Andreopoulos B."/>
            <person name="Baker S."/>
            <person name="Barry K."/>
            <person name="Bills G."/>
            <person name="Bluhm B."/>
            <person name="Cannon C."/>
            <person name="Castanera R."/>
            <person name="Culley D."/>
            <person name="Daum C."/>
            <person name="Ezra D."/>
            <person name="Gonzalez J."/>
            <person name="Henrissat B."/>
            <person name="Kuo A."/>
            <person name="Liang C."/>
            <person name="Lipzen A."/>
            <person name="Lutzoni F."/>
            <person name="Magnuson J."/>
            <person name="Mondo S."/>
            <person name="Nolan M."/>
            <person name="Ohm R."/>
            <person name="Pangilinan J."/>
            <person name="Park H.-J."/>
            <person name="Ramirez L."/>
            <person name="Alfaro M."/>
            <person name="Sun H."/>
            <person name="Tritt A."/>
            <person name="Yoshinaga Y."/>
            <person name="Zwiers L.-H."/>
            <person name="Turgeon B."/>
            <person name="Goodwin S."/>
            <person name="Spatafora J."/>
            <person name="Crous P."/>
            <person name="Grigoriev I."/>
        </authorList>
    </citation>
    <scope>NUCLEOTIDE SEQUENCE</scope>
    <source>
        <strain evidence="2">CBS 175.79</strain>
    </source>
</reference>
<gene>
    <name evidence="2" type="ORF">BU24DRAFT_457751</name>
</gene>
<evidence type="ECO:0000313" key="3">
    <source>
        <dbReference type="Proteomes" id="UP000799778"/>
    </source>
</evidence>
<accession>A0A6A5Y9B4</accession>
<dbReference type="RefSeq" id="XP_033390162.1">
    <property type="nucleotide sequence ID" value="XM_033531567.1"/>
</dbReference>
<dbReference type="AlphaFoldDB" id="A0A6A5Y9B4"/>
<dbReference type="Proteomes" id="UP000799778">
    <property type="component" value="Unassembled WGS sequence"/>
</dbReference>
<evidence type="ECO:0000313" key="2">
    <source>
        <dbReference type="EMBL" id="KAF2021823.1"/>
    </source>
</evidence>
<proteinExistence type="predicted"/>
<dbReference type="EMBL" id="ML978066">
    <property type="protein sequence ID" value="KAF2021823.1"/>
    <property type="molecule type" value="Genomic_DNA"/>
</dbReference>
<keyword evidence="1" id="KW-0732">Signal</keyword>
<feature type="signal peptide" evidence="1">
    <location>
        <begin position="1"/>
        <end position="20"/>
    </location>
</feature>
<feature type="chain" id="PRO_5025683780" evidence="1">
    <location>
        <begin position="21"/>
        <end position="102"/>
    </location>
</feature>
<sequence length="102" mass="10692">MNSFKAVVLSAIIAAPLVSAAGTCFNLHVSVLGNSTDTNQLQSQFVVSALEGGEYCNSGELRKGVTNPFDCIAEGGNVKWAFDPSALTVNAEYCWTGDSGAW</sequence>
<organism evidence="2 3">
    <name type="scientific">Aaosphaeria arxii CBS 175.79</name>
    <dbReference type="NCBI Taxonomy" id="1450172"/>
    <lineage>
        <taxon>Eukaryota</taxon>
        <taxon>Fungi</taxon>
        <taxon>Dikarya</taxon>
        <taxon>Ascomycota</taxon>
        <taxon>Pezizomycotina</taxon>
        <taxon>Dothideomycetes</taxon>
        <taxon>Pleosporomycetidae</taxon>
        <taxon>Pleosporales</taxon>
        <taxon>Pleosporales incertae sedis</taxon>
        <taxon>Aaosphaeria</taxon>
    </lineage>
</organism>
<keyword evidence="3" id="KW-1185">Reference proteome</keyword>